<evidence type="ECO:0000313" key="2">
    <source>
        <dbReference type="Proteomes" id="UP000821865"/>
    </source>
</evidence>
<keyword evidence="2" id="KW-1185">Reference proteome</keyword>
<reference evidence="1" key="1">
    <citation type="submission" date="2020-05" db="EMBL/GenBank/DDBJ databases">
        <title>Large-scale comparative analyses of tick genomes elucidate their genetic diversity and vector capacities.</title>
        <authorList>
            <person name="Jia N."/>
            <person name="Wang J."/>
            <person name="Shi W."/>
            <person name="Du L."/>
            <person name="Sun Y."/>
            <person name="Zhan W."/>
            <person name="Jiang J."/>
            <person name="Wang Q."/>
            <person name="Zhang B."/>
            <person name="Ji P."/>
            <person name="Sakyi L.B."/>
            <person name="Cui X."/>
            <person name="Yuan T."/>
            <person name="Jiang B."/>
            <person name="Yang W."/>
            <person name="Lam T.T.-Y."/>
            <person name="Chang Q."/>
            <person name="Ding S."/>
            <person name="Wang X."/>
            <person name="Zhu J."/>
            <person name="Ruan X."/>
            <person name="Zhao L."/>
            <person name="Wei J."/>
            <person name="Que T."/>
            <person name="Du C."/>
            <person name="Cheng J."/>
            <person name="Dai P."/>
            <person name="Han X."/>
            <person name="Huang E."/>
            <person name="Gao Y."/>
            <person name="Liu J."/>
            <person name="Shao H."/>
            <person name="Ye R."/>
            <person name="Li L."/>
            <person name="Wei W."/>
            <person name="Wang X."/>
            <person name="Wang C."/>
            <person name="Yang T."/>
            <person name="Huo Q."/>
            <person name="Li W."/>
            <person name="Guo W."/>
            <person name="Chen H."/>
            <person name="Zhou L."/>
            <person name="Ni X."/>
            <person name="Tian J."/>
            <person name="Zhou Y."/>
            <person name="Sheng Y."/>
            <person name="Liu T."/>
            <person name="Pan Y."/>
            <person name="Xia L."/>
            <person name="Li J."/>
            <person name="Zhao F."/>
            <person name="Cao W."/>
        </authorList>
    </citation>
    <scope>NUCLEOTIDE SEQUENCE</scope>
    <source>
        <strain evidence="1">Dsil-2018</strain>
    </source>
</reference>
<protein>
    <submittedName>
        <fullName evidence="1">Uncharacterized protein</fullName>
    </submittedName>
</protein>
<proteinExistence type="predicted"/>
<dbReference type="Proteomes" id="UP000821865">
    <property type="component" value="Chromosome 7"/>
</dbReference>
<gene>
    <name evidence="1" type="ORF">HPB49_012171</name>
</gene>
<dbReference type="EMBL" id="CM023476">
    <property type="protein sequence ID" value="KAH7941314.1"/>
    <property type="molecule type" value="Genomic_DNA"/>
</dbReference>
<name>A0ACB8CEZ5_DERSI</name>
<sequence length="786" mass="86735">MAIRSERRACGEVRTDCSAACARRRLQLLAMSEGEDRHDSSMIHAPKRGRSLLPDHRMVRVESHEVNGPTTAVAAIASTAPFKPAPQGEKAARRSHKKLNHHRNQSKVQSPVQRGISSVSSSSQAGTPVYVLGIGSQQETTASDIRASPGASPSSPQNGTSIAESKQRYLEQDAATSPTQSMGAHAADTSCAQSDAGPVASAIPKALKAAASTSPPHKRNVKQRVPSTDPDFLKSLASLNPSPDNETARNESVKRSKSLLGLRGDPLFSTERTPGSYVFTQLKVSFEAKVVLTVLVAMTTLAFVFLLYPRPKKHTVTYCRSKCCQEHHKPNLQSIWDTHSMLERVFSTLVPSCPCKPRIPKLFPLSDMDSNSTFCIGSHMMEMLNTVAAFDPPVTMNDLVLVDEISHLWKMLRIIEDFGDEVVLRHLSWLFVQAYGAVVHPMAVLLITHGSEHHATTMLPRFCAGQVESSYKLLLASMASVGLFSKEERRRIDDHLAAIVEEAADKTWAVSWLDNDTKKVAVEKLKNVRTVLWPSDKFLTAEALEVVYANFTYSASSFVEHWIETRRSQRLFSSEAAEEELLLNDSTQLPYAYYRHVLNHLTLSLGALAPPLYCKDGTNAMFYGGLLYIYARMLVTAIDSDGVKERLVTYTVLYRIHGVQSCTFNPQGEFVASWLSHSIQDTFEQRTLRCLPGNTSIFPEVPAMEVAYAAFKRRHQKSNNRLSEELTEEKVFFITACLSSCATTAAANIYGGDCNKAVMNFAPFAEAFGCPAGSKMNPASKCPFYD</sequence>
<evidence type="ECO:0000313" key="1">
    <source>
        <dbReference type="EMBL" id="KAH7941314.1"/>
    </source>
</evidence>
<accession>A0ACB8CEZ5</accession>
<comment type="caution">
    <text evidence="1">The sequence shown here is derived from an EMBL/GenBank/DDBJ whole genome shotgun (WGS) entry which is preliminary data.</text>
</comment>
<organism evidence="1 2">
    <name type="scientific">Dermacentor silvarum</name>
    <name type="common">Tick</name>
    <dbReference type="NCBI Taxonomy" id="543639"/>
    <lineage>
        <taxon>Eukaryota</taxon>
        <taxon>Metazoa</taxon>
        <taxon>Ecdysozoa</taxon>
        <taxon>Arthropoda</taxon>
        <taxon>Chelicerata</taxon>
        <taxon>Arachnida</taxon>
        <taxon>Acari</taxon>
        <taxon>Parasitiformes</taxon>
        <taxon>Ixodida</taxon>
        <taxon>Ixodoidea</taxon>
        <taxon>Ixodidae</taxon>
        <taxon>Rhipicephalinae</taxon>
        <taxon>Dermacentor</taxon>
    </lineage>
</organism>